<keyword evidence="2" id="KW-0472">Membrane</keyword>
<proteinExistence type="inferred from homology"/>
<accession>A0ABV1J0H5</accession>
<keyword evidence="2" id="KW-1133">Transmembrane helix</keyword>
<keyword evidence="5" id="KW-1185">Reference proteome</keyword>
<dbReference type="EMBL" id="JBBNPP010000003">
    <property type="protein sequence ID" value="MEQ3346284.1"/>
    <property type="molecule type" value="Genomic_DNA"/>
</dbReference>
<evidence type="ECO:0000256" key="1">
    <source>
        <dbReference type="ARBA" id="ARBA00007362"/>
    </source>
</evidence>
<dbReference type="RefSeq" id="WP_349188199.1">
    <property type="nucleotide sequence ID" value="NZ_JBBNPP010000003.1"/>
</dbReference>
<reference evidence="4 5" key="1">
    <citation type="submission" date="2024-04" db="EMBL/GenBank/DDBJ databases">
        <title>Human intestinal bacterial collection.</title>
        <authorList>
            <person name="Pauvert C."/>
            <person name="Hitch T.C.A."/>
            <person name="Clavel T."/>
        </authorList>
    </citation>
    <scope>NUCLEOTIDE SEQUENCE [LARGE SCALE GENOMIC DNA]</scope>
    <source>
        <strain evidence="4 5">CLA-SR-H019</strain>
    </source>
</reference>
<comment type="similarity">
    <text evidence="1">Belongs to the EamA transporter family.</text>
</comment>
<feature type="domain" description="EamA" evidence="3">
    <location>
        <begin position="139"/>
        <end position="269"/>
    </location>
</feature>
<feature type="transmembrane region" description="Helical" evidence="2">
    <location>
        <begin position="86"/>
        <end position="105"/>
    </location>
</feature>
<dbReference type="PANTHER" id="PTHR22911:SF79">
    <property type="entry name" value="MOBA-LIKE NTP TRANSFERASE DOMAIN-CONTAINING PROTEIN"/>
    <property type="match status" value="1"/>
</dbReference>
<sequence length="286" mass="31853">MTYEKKGYLAIFSAVLLWSLSGFIVKTVDASAIWITLIRSAVGGIFLSGFIRSKPIHPKKYLILAAISMALFLLTLTITTQISTSAMAISLQYTAPMYLIIYNFFKFKKVEKKNLVVFLFIFIGVIINILGIFKERNYLAMFTGLGIGLSFVFYSQFLQKVKEGSPLGIVSVINLICCAFYSLLLPFDKGNPPSKTSDLVLIILAGILISSLSYALYSWGLRRVRLEKAVIIGLAEPILNPIWVLLFNGEVPPKNVVLGMVFILGGAVIDMFSSKYEVEKEREEKS</sequence>
<dbReference type="Pfam" id="PF00892">
    <property type="entry name" value="EamA"/>
    <property type="match status" value="2"/>
</dbReference>
<feature type="transmembrane region" description="Helical" evidence="2">
    <location>
        <begin position="7"/>
        <end position="25"/>
    </location>
</feature>
<dbReference type="Proteomes" id="UP001491691">
    <property type="component" value="Unassembled WGS sequence"/>
</dbReference>
<dbReference type="InterPro" id="IPR000620">
    <property type="entry name" value="EamA_dom"/>
</dbReference>
<feature type="transmembrane region" description="Helical" evidence="2">
    <location>
        <begin position="61"/>
        <end position="80"/>
    </location>
</feature>
<feature type="transmembrane region" description="Helical" evidence="2">
    <location>
        <begin position="138"/>
        <end position="155"/>
    </location>
</feature>
<comment type="caution">
    <text evidence="4">The sequence shown here is derived from an EMBL/GenBank/DDBJ whole genome shotgun (WGS) entry which is preliminary data.</text>
</comment>
<feature type="transmembrane region" description="Helical" evidence="2">
    <location>
        <begin position="114"/>
        <end position="132"/>
    </location>
</feature>
<feature type="transmembrane region" description="Helical" evidence="2">
    <location>
        <begin position="167"/>
        <end position="187"/>
    </location>
</feature>
<feature type="transmembrane region" description="Helical" evidence="2">
    <location>
        <begin position="199"/>
        <end position="217"/>
    </location>
</feature>
<evidence type="ECO:0000259" key="3">
    <source>
        <dbReference type="Pfam" id="PF00892"/>
    </source>
</evidence>
<organism evidence="4 5">
    <name type="scientific">Peptoniphilus senegalensis</name>
    <dbReference type="NCBI Taxonomy" id="1465757"/>
    <lineage>
        <taxon>Bacteria</taxon>
        <taxon>Bacillati</taxon>
        <taxon>Bacillota</taxon>
        <taxon>Tissierellia</taxon>
        <taxon>Tissierellales</taxon>
        <taxon>Peptoniphilaceae</taxon>
        <taxon>Peptoniphilus</taxon>
    </lineage>
</organism>
<feature type="domain" description="EamA" evidence="3">
    <location>
        <begin position="6"/>
        <end position="128"/>
    </location>
</feature>
<evidence type="ECO:0000256" key="2">
    <source>
        <dbReference type="SAM" id="Phobius"/>
    </source>
</evidence>
<evidence type="ECO:0000313" key="5">
    <source>
        <dbReference type="Proteomes" id="UP001491691"/>
    </source>
</evidence>
<dbReference type="PANTHER" id="PTHR22911">
    <property type="entry name" value="ACYL-MALONYL CONDENSING ENZYME-RELATED"/>
    <property type="match status" value="1"/>
</dbReference>
<name>A0ABV1J0H5_9FIRM</name>
<protein>
    <submittedName>
        <fullName evidence="4">DMT family transporter</fullName>
    </submittedName>
</protein>
<gene>
    <name evidence="4" type="ORF">AAA073_02405</name>
</gene>
<feature type="transmembrane region" description="Helical" evidence="2">
    <location>
        <begin position="31"/>
        <end position="49"/>
    </location>
</feature>
<keyword evidence="2" id="KW-0812">Transmembrane</keyword>
<evidence type="ECO:0000313" key="4">
    <source>
        <dbReference type="EMBL" id="MEQ3346284.1"/>
    </source>
</evidence>